<gene>
    <name evidence="3" type="ORF">G4D72_00385</name>
</gene>
<comment type="caution">
    <text evidence="3">The sequence shown here is derived from an EMBL/GenBank/DDBJ whole genome shotgun (WGS) entry which is preliminary data.</text>
</comment>
<dbReference type="Gene3D" id="1.25.40.10">
    <property type="entry name" value="Tetratricopeptide repeat domain"/>
    <property type="match status" value="3"/>
</dbReference>
<evidence type="ECO:0000313" key="3">
    <source>
        <dbReference type="EMBL" id="NHM00560.1"/>
    </source>
</evidence>
<organism evidence="3 4">
    <name type="scientific">Flavobacterium difficile</name>
    <dbReference type="NCBI Taxonomy" id="2709659"/>
    <lineage>
        <taxon>Bacteria</taxon>
        <taxon>Pseudomonadati</taxon>
        <taxon>Bacteroidota</taxon>
        <taxon>Flavobacteriia</taxon>
        <taxon>Flavobacteriales</taxon>
        <taxon>Flavobacteriaceae</taxon>
        <taxon>Flavobacterium</taxon>
    </lineage>
</organism>
<name>A0ABX0I3B4_9FLAO</name>
<keyword evidence="2" id="KW-0732">Signal</keyword>
<protein>
    <submittedName>
        <fullName evidence="3">Gliding motility protein</fullName>
    </submittedName>
</protein>
<accession>A0ABX0I3B4</accession>
<feature type="chain" id="PRO_5046560740" evidence="2">
    <location>
        <begin position="21"/>
        <end position="896"/>
    </location>
</feature>
<dbReference type="Pfam" id="PF13181">
    <property type="entry name" value="TPR_8"/>
    <property type="match status" value="1"/>
</dbReference>
<evidence type="ECO:0000313" key="4">
    <source>
        <dbReference type="Proteomes" id="UP000800984"/>
    </source>
</evidence>
<dbReference type="EMBL" id="JAAJBT010000001">
    <property type="protein sequence ID" value="NHM00560.1"/>
    <property type="molecule type" value="Genomic_DNA"/>
</dbReference>
<dbReference type="InterPro" id="IPR011990">
    <property type="entry name" value="TPR-like_helical_dom_sf"/>
</dbReference>
<dbReference type="RefSeq" id="WP_166075598.1">
    <property type="nucleotide sequence ID" value="NZ_JAAJBT010000001.1"/>
</dbReference>
<dbReference type="InterPro" id="IPR019734">
    <property type="entry name" value="TPR_rpt"/>
</dbReference>
<reference evidence="3 4" key="1">
    <citation type="submission" date="2020-02" db="EMBL/GenBank/DDBJ databases">
        <authorList>
            <person name="Chen W.-M."/>
        </authorList>
    </citation>
    <scope>NUCLEOTIDE SEQUENCE [LARGE SCALE GENOMIC DNA]</scope>
    <source>
        <strain evidence="3 4">KDG-16</strain>
    </source>
</reference>
<evidence type="ECO:0000256" key="2">
    <source>
        <dbReference type="SAM" id="SignalP"/>
    </source>
</evidence>
<sequence>MKKKNLKYILSFGIIAILLACSTKKDSFVNRTWHTKNTKYNTLYNGDLALQKGILDVKATYSDNFWEVLPLERMQITEEEQKPGDTKNANFERAETKATKAIQKHSMNIGGFEKNSQIDESYLMLGKSRYYEHRYLPAMEAFNYILYKYPNSNNVYQAQVWREKVNLKLENEQLAIKNLNRTLKGQVKIKAQDLADVHSVLAQAYITTNVLDSAIASVKISKKETKLKEERARYTFILAQLYEKLNYKDSAFVAYQEVIDMKRKSPRNYTIYAHLRQALQFDFETGDTIVFHKKLDKLLENIENKTFRDAIHHQRAVFYDKKGNDNLAISNYNKSLRNMSTDRYLAASNYRNISSIYYKNQNFHASKKYLDSTLIHLTEKSKEFKPLKKKLDILADVVKYQDIIKQADSVIVISKMSSSDKVKYFQDYINRLKISDSIAAKKIVENKIDIGQNSNPKMDMMSPDKPNENMLLPPGPGGPPSGGKSQAKQDAIAPQKINVPSTPTLPSASIQANTGGLQSSFYFYNPATVAQGKLNFKKKWGEKVLGDNWKISGSSNQNSDNITSGDVIEDEIISTKEEGVAPKYTTAFYIEKLPKDVKVLDSLTLEANYARFQLGSIFKEKLKENKLAITSFEDILVNQPERKLILPTYYNLYQLYDLEKDGKATVYKQKIISEYPESRYASSFNNTTINADVTADSEFNALYAKIEKGLFREANAEVDALVQKYDGDELNAKFDVLKAKISARLFGLSAYKIALQKVVKNYPKGEETKKIEAILATDIPALEALDFGSPAKSFNLVFVTNYPNESTHKNLLDKLNKYAKESGDVKIKVSNDIYNVDKNMIVLHGIINKMTAESIVNYLKEHKDYKLKDLPIIISNEDYKVVQVKKNLEEYLAKIK</sequence>
<dbReference type="Proteomes" id="UP000800984">
    <property type="component" value="Unassembled WGS sequence"/>
</dbReference>
<feature type="region of interest" description="Disordered" evidence="1">
    <location>
        <begin position="451"/>
        <end position="491"/>
    </location>
</feature>
<dbReference type="PROSITE" id="PS51257">
    <property type="entry name" value="PROKAR_LIPOPROTEIN"/>
    <property type="match status" value="1"/>
</dbReference>
<feature type="signal peptide" evidence="2">
    <location>
        <begin position="1"/>
        <end position="20"/>
    </location>
</feature>
<keyword evidence="4" id="KW-1185">Reference proteome</keyword>
<dbReference type="SUPFAM" id="SSF48452">
    <property type="entry name" value="TPR-like"/>
    <property type="match status" value="2"/>
</dbReference>
<proteinExistence type="predicted"/>
<evidence type="ECO:0000256" key="1">
    <source>
        <dbReference type="SAM" id="MobiDB-lite"/>
    </source>
</evidence>